<feature type="domain" description="Glycosyltransferase subfamily 4-like N-terminal" evidence="3">
    <location>
        <begin position="17"/>
        <end position="180"/>
    </location>
</feature>
<dbReference type="EMBL" id="MGFE01000019">
    <property type="protein sequence ID" value="OGL98560.1"/>
    <property type="molecule type" value="Genomic_DNA"/>
</dbReference>
<feature type="domain" description="Glycosyl transferase family 1" evidence="2">
    <location>
        <begin position="191"/>
        <end position="353"/>
    </location>
</feature>
<evidence type="ECO:0000259" key="2">
    <source>
        <dbReference type="Pfam" id="PF00534"/>
    </source>
</evidence>
<dbReference type="PANTHER" id="PTHR46401:SF2">
    <property type="entry name" value="GLYCOSYLTRANSFERASE WBBK-RELATED"/>
    <property type="match status" value="1"/>
</dbReference>
<accession>A0A1F7W713</accession>
<dbReference type="GO" id="GO:0009103">
    <property type="term" value="P:lipopolysaccharide biosynthetic process"/>
    <property type="evidence" value="ECO:0007669"/>
    <property type="project" value="TreeGrafter"/>
</dbReference>
<dbReference type="CDD" id="cd03809">
    <property type="entry name" value="GT4_MtfB-like"/>
    <property type="match status" value="1"/>
</dbReference>
<reference evidence="4 5" key="1">
    <citation type="journal article" date="2016" name="Nat. Commun.">
        <title>Thousands of microbial genomes shed light on interconnected biogeochemical processes in an aquifer system.</title>
        <authorList>
            <person name="Anantharaman K."/>
            <person name="Brown C.T."/>
            <person name="Hug L.A."/>
            <person name="Sharon I."/>
            <person name="Castelle C.J."/>
            <person name="Probst A.J."/>
            <person name="Thomas B.C."/>
            <person name="Singh A."/>
            <person name="Wilkins M.J."/>
            <person name="Karaoz U."/>
            <person name="Brodie E.L."/>
            <person name="Williams K.H."/>
            <person name="Hubbard S.S."/>
            <person name="Banfield J.F."/>
        </authorList>
    </citation>
    <scope>NUCLEOTIDE SEQUENCE [LARGE SCALE GENOMIC DNA]</scope>
</reference>
<dbReference type="SUPFAM" id="SSF53756">
    <property type="entry name" value="UDP-Glycosyltransferase/glycogen phosphorylase"/>
    <property type="match status" value="1"/>
</dbReference>
<comment type="caution">
    <text evidence="4">The sequence shown here is derived from an EMBL/GenBank/DDBJ whole genome shotgun (WGS) entry which is preliminary data.</text>
</comment>
<dbReference type="GO" id="GO:0016757">
    <property type="term" value="F:glycosyltransferase activity"/>
    <property type="evidence" value="ECO:0007669"/>
    <property type="project" value="InterPro"/>
</dbReference>
<dbReference type="InterPro" id="IPR001296">
    <property type="entry name" value="Glyco_trans_1"/>
</dbReference>
<dbReference type="Proteomes" id="UP000176501">
    <property type="component" value="Unassembled WGS sequence"/>
</dbReference>
<dbReference type="Gene3D" id="3.40.50.2000">
    <property type="entry name" value="Glycogen Phosphorylase B"/>
    <property type="match status" value="2"/>
</dbReference>
<name>A0A1F7W713_9BACT</name>
<evidence type="ECO:0000259" key="3">
    <source>
        <dbReference type="Pfam" id="PF13439"/>
    </source>
</evidence>
<dbReference type="PANTHER" id="PTHR46401">
    <property type="entry name" value="GLYCOSYLTRANSFERASE WBBK-RELATED"/>
    <property type="match status" value="1"/>
</dbReference>
<organism evidence="4 5">
    <name type="scientific">Candidatus Uhrbacteria bacterium RIFOXYB2_FULL_57_15</name>
    <dbReference type="NCBI Taxonomy" id="1802422"/>
    <lineage>
        <taxon>Bacteria</taxon>
        <taxon>Candidatus Uhriibacteriota</taxon>
    </lineage>
</organism>
<evidence type="ECO:0000256" key="1">
    <source>
        <dbReference type="ARBA" id="ARBA00022679"/>
    </source>
</evidence>
<evidence type="ECO:0000313" key="4">
    <source>
        <dbReference type="EMBL" id="OGL98560.1"/>
    </source>
</evidence>
<proteinExistence type="predicted"/>
<dbReference type="Pfam" id="PF00534">
    <property type="entry name" value="Glycos_transf_1"/>
    <property type="match status" value="1"/>
</dbReference>
<dbReference type="AlphaFoldDB" id="A0A1F7W713"/>
<gene>
    <name evidence="4" type="ORF">A2304_04300</name>
</gene>
<keyword evidence="1" id="KW-0808">Transferase</keyword>
<dbReference type="Pfam" id="PF13439">
    <property type="entry name" value="Glyco_transf_4"/>
    <property type="match status" value="1"/>
</dbReference>
<protein>
    <recommendedName>
        <fullName evidence="6">Glycosyl transferase family 1</fullName>
    </recommendedName>
</protein>
<evidence type="ECO:0000313" key="5">
    <source>
        <dbReference type="Proteomes" id="UP000176501"/>
    </source>
</evidence>
<dbReference type="InterPro" id="IPR028098">
    <property type="entry name" value="Glyco_trans_4-like_N"/>
</dbReference>
<sequence length="379" mass="43161">MRIGIDARLYGPAVGGGGLGRYVEQLVTELQTQDRENRYVLFLKPENFDACKLTAPNFEKRLADAHWYTAKEQLLMPRLIDRERLDLVHFPHWNVPLLLRTPFLVTIHDLILLEQPRSAKATTRHPAIYWLKRLGYRVSLQNAVHRSRGIVAVSEYTKMSLQRFFPNVSTKKICVVYEGVTKLEGSKNEPGEKKGGKKYFLYVGNAYPHKNLELLLQAFSFFVRLHPEVDLVLAGRDDLFYRRLKKELDETEVPGENVRFVMNPSDADLAKLYGNATLYLFPSRSEGFGLPPLEAMAAGVPVAAARATSLPEILGDAALYFSPDDIEDMVAVMERALVDEPLRNDLIAKGRERVTHYSWSAMTAQTRAIYERLAHRKTE</sequence>
<evidence type="ECO:0008006" key="6">
    <source>
        <dbReference type="Google" id="ProtNLM"/>
    </source>
</evidence>